<sequence length="254" mass="29146">DEHFKDDLLGTAKFDCNESFKEVYLEAKKRRDEQSKDDLESKEWYDNSDNSSGKDHDSRPLSTKFDGTLVLETTRQQAENCHGSIQVSIECQVVQPLNTRSRVIQTSQALVQLNEHIQRLQTEKQELAGLIQQNDTKITEKENQKQALNKKIGELETEKKSLEGKRNGLESEVAELSAKKNSLSQKIESEKDGTHTLEQANAQLRSTLQQVENNIANAQNQLQTQTNGNAQSNREEQQFQNTVFFLLIFFFFFF</sequence>
<evidence type="ECO:0000256" key="2">
    <source>
        <dbReference type="SAM" id="MobiDB-lite"/>
    </source>
</evidence>
<feature type="region of interest" description="Disordered" evidence="2">
    <location>
        <begin position="27"/>
        <end position="62"/>
    </location>
</feature>
<evidence type="ECO:0000256" key="1">
    <source>
        <dbReference type="SAM" id="Coils"/>
    </source>
</evidence>
<name>X6N897_RETFI</name>
<reference evidence="3 4" key="1">
    <citation type="journal article" date="2013" name="Curr. Biol.">
        <title>The Genome of the Foraminiferan Reticulomyxa filosa.</title>
        <authorList>
            <person name="Glockner G."/>
            <person name="Hulsmann N."/>
            <person name="Schleicher M."/>
            <person name="Noegel A.A."/>
            <person name="Eichinger L."/>
            <person name="Gallinger C."/>
            <person name="Pawlowski J."/>
            <person name="Sierra R."/>
            <person name="Euteneuer U."/>
            <person name="Pillet L."/>
            <person name="Moustafa A."/>
            <person name="Platzer M."/>
            <person name="Groth M."/>
            <person name="Szafranski K."/>
            <person name="Schliwa M."/>
        </authorList>
    </citation>
    <scope>NUCLEOTIDE SEQUENCE [LARGE SCALE GENOMIC DNA]</scope>
</reference>
<dbReference type="SUPFAM" id="SSF90257">
    <property type="entry name" value="Myosin rod fragments"/>
    <property type="match status" value="1"/>
</dbReference>
<evidence type="ECO:0000313" key="3">
    <source>
        <dbReference type="EMBL" id="ETO22276.1"/>
    </source>
</evidence>
<comment type="caution">
    <text evidence="3">The sequence shown here is derived from an EMBL/GenBank/DDBJ whole genome shotgun (WGS) entry which is preliminary data.</text>
</comment>
<gene>
    <name evidence="3" type="ORF">RFI_14922</name>
</gene>
<protein>
    <submittedName>
        <fullName evidence="3">Viral A-type inclusion protein</fullName>
    </submittedName>
</protein>
<dbReference type="AlphaFoldDB" id="X6N897"/>
<keyword evidence="1" id="KW-0175">Coiled coil</keyword>
<feature type="non-terminal residue" evidence="3">
    <location>
        <position position="1"/>
    </location>
</feature>
<organism evidence="3 4">
    <name type="scientific">Reticulomyxa filosa</name>
    <dbReference type="NCBI Taxonomy" id="46433"/>
    <lineage>
        <taxon>Eukaryota</taxon>
        <taxon>Sar</taxon>
        <taxon>Rhizaria</taxon>
        <taxon>Retaria</taxon>
        <taxon>Foraminifera</taxon>
        <taxon>Monothalamids</taxon>
        <taxon>Reticulomyxidae</taxon>
        <taxon>Reticulomyxa</taxon>
    </lineage>
</organism>
<dbReference type="EMBL" id="ASPP01010872">
    <property type="protein sequence ID" value="ETO22276.1"/>
    <property type="molecule type" value="Genomic_DNA"/>
</dbReference>
<proteinExistence type="predicted"/>
<feature type="coiled-coil region" evidence="1">
    <location>
        <begin position="103"/>
        <end position="235"/>
    </location>
</feature>
<keyword evidence="4" id="KW-1185">Reference proteome</keyword>
<feature type="compositionally biased region" description="Basic and acidic residues" evidence="2">
    <location>
        <begin position="27"/>
        <end position="45"/>
    </location>
</feature>
<accession>X6N897</accession>
<dbReference type="Gene3D" id="1.10.287.1490">
    <property type="match status" value="1"/>
</dbReference>
<evidence type="ECO:0000313" key="4">
    <source>
        <dbReference type="Proteomes" id="UP000023152"/>
    </source>
</evidence>
<dbReference type="Proteomes" id="UP000023152">
    <property type="component" value="Unassembled WGS sequence"/>
</dbReference>